<evidence type="ECO:0000256" key="1">
    <source>
        <dbReference type="SAM" id="MobiDB-lite"/>
    </source>
</evidence>
<evidence type="ECO:0000313" key="4">
    <source>
        <dbReference type="Proteomes" id="UP000177080"/>
    </source>
</evidence>
<sequence>MSLSETKKRLSLVLSGLTALALACNLPILAKQSASSLESSPPSTPDLSPTQIPPFPCNKTTYPTDMLSVMPTDFLILIPTPEQKCSFILQYIPAAVALVVNPESLSLWVMYPGWQKFKNVANDSIPTPDDPASLSYPLTGISVAVALSDPSHFYTVHTETDQLRPSATPVILQPMATLPAGN</sequence>
<keyword evidence="2" id="KW-0732">Signal</keyword>
<reference evidence="3 4" key="1">
    <citation type="journal article" date="2016" name="Nat. Commun.">
        <title>Thousands of microbial genomes shed light on interconnected biogeochemical processes in an aquifer system.</title>
        <authorList>
            <person name="Anantharaman K."/>
            <person name="Brown C.T."/>
            <person name="Hug L.A."/>
            <person name="Sharon I."/>
            <person name="Castelle C.J."/>
            <person name="Probst A.J."/>
            <person name="Thomas B.C."/>
            <person name="Singh A."/>
            <person name="Wilkins M.J."/>
            <person name="Karaoz U."/>
            <person name="Brodie E.L."/>
            <person name="Williams K.H."/>
            <person name="Hubbard S.S."/>
            <person name="Banfield J.F."/>
        </authorList>
    </citation>
    <scope>NUCLEOTIDE SEQUENCE [LARGE SCALE GENOMIC DNA]</scope>
</reference>
<evidence type="ECO:0008006" key="5">
    <source>
        <dbReference type="Google" id="ProtNLM"/>
    </source>
</evidence>
<accession>A0A1F4ZDF9</accession>
<comment type="caution">
    <text evidence="3">The sequence shown here is derived from an EMBL/GenBank/DDBJ whole genome shotgun (WGS) entry which is preliminary data.</text>
</comment>
<feature type="chain" id="PRO_5009515997" description="Lipoprotein" evidence="2">
    <location>
        <begin position="24"/>
        <end position="182"/>
    </location>
</feature>
<evidence type="ECO:0000256" key="2">
    <source>
        <dbReference type="SAM" id="SignalP"/>
    </source>
</evidence>
<gene>
    <name evidence="3" type="ORF">A2989_01865</name>
</gene>
<protein>
    <recommendedName>
        <fullName evidence="5">Lipoprotein</fullName>
    </recommendedName>
</protein>
<dbReference type="EMBL" id="MEXN01000002">
    <property type="protein sequence ID" value="OGD04205.1"/>
    <property type="molecule type" value="Genomic_DNA"/>
</dbReference>
<dbReference type="Proteomes" id="UP000177080">
    <property type="component" value="Unassembled WGS sequence"/>
</dbReference>
<dbReference type="PROSITE" id="PS51257">
    <property type="entry name" value="PROKAR_LIPOPROTEIN"/>
    <property type="match status" value="1"/>
</dbReference>
<name>A0A1F4ZDF9_9BACT</name>
<proteinExistence type="predicted"/>
<dbReference type="AlphaFoldDB" id="A0A1F4ZDF9"/>
<feature type="region of interest" description="Disordered" evidence="1">
    <location>
        <begin position="35"/>
        <end position="55"/>
    </location>
</feature>
<evidence type="ECO:0000313" key="3">
    <source>
        <dbReference type="EMBL" id="OGD04205.1"/>
    </source>
</evidence>
<feature type="signal peptide" evidence="2">
    <location>
        <begin position="1"/>
        <end position="23"/>
    </location>
</feature>
<organism evidence="3 4">
    <name type="scientific">Candidatus Amesbacteria bacterium RIFCSPLOWO2_01_FULL_48_25</name>
    <dbReference type="NCBI Taxonomy" id="1797259"/>
    <lineage>
        <taxon>Bacteria</taxon>
        <taxon>Candidatus Amesiibacteriota</taxon>
    </lineage>
</organism>
<feature type="compositionally biased region" description="Low complexity" evidence="1">
    <location>
        <begin position="35"/>
        <end position="50"/>
    </location>
</feature>